<evidence type="ECO:0000313" key="3">
    <source>
        <dbReference type="EMBL" id="SVB41303.1"/>
    </source>
</evidence>
<proteinExistence type="predicted"/>
<dbReference type="PROSITE" id="PS51841">
    <property type="entry name" value="LTD"/>
    <property type="match status" value="1"/>
</dbReference>
<dbReference type="EMBL" id="UINC01040852">
    <property type="protein sequence ID" value="SVB41303.1"/>
    <property type="molecule type" value="Genomic_DNA"/>
</dbReference>
<reference evidence="3" key="1">
    <citation type="submission" date="2018-05" db="EMBL/GenBank/DDBJ databases">
        <authorList>
            <person name="Lanie J.A."/>
            <person name="Ng W.-L."/>
            <person name="Kazmierczak K.M."/>
            <person name="Andrzejewski T.M."/>
            <person name="Davidsen T.M."/>
            <person name="Wayne K.J."/>
            <person name="Tettelin H."/>
            <person name="Glass J.I."/>
            <person name="Rusch D."/>
            <person name="Podicherti R."/>
            <person name="Tsui H.-C.T."/>
            <person name="Winkler M.E."/>
        </authorList>
    </citation>
    <scope>NUCLEOTIDE SEQUENCE</scope>
</reference>
<feature type="domain" description="LTD" evidence="2">
    <location>
        <begin position="211"/>
        <end position="387"/>
    </location>
</feature>
<evidence type="ECO:0000256" key="1">
    <source>
        <dbReference type="SAM" id="MobiDB-lite"/>
    </source>
</evidence>
<dbReference type="AlphaFoldDB" id="A0A382DUG7"/>
<feature type="region of interest" description="Disordered" evidence="1">
    <location>
        <begin position="338"/>
        <end position="396"/>
    </location>
</feature>
<organism evidence="3">
    <name type="scientific">marine metagenome</name>
    <dbReference type="NCBI Taxonomy" id="408172"/>
    <lineage>
        <taxon>unclassified sequences</taxon>
        <taxon>metagenomes</taxon>
        <taxon>ecological metagenomes</taxon>
    </lineage>
</organism>
<dbReference type="Pfam" id="PF00932">
    <property type="entry name" value="LTD"/>
    <property type="match status" value="1"/>
</dbReference>
<evidence type="ECO:0000259" key="2">
    <source>
        <dbReference type="PROSITE" id="PS51841"/>
    </source>
</evidence>
<feature type="compositionally biased region" description="Acidic residues" evidence="1">
    <location>
        <begin position="338"/>
        <end position="350"/>
    </location>
</feature>
<sequence>MRKVLFTTVVFLGLLAGLCANDIVPQGTTNNLQTELEPNQEPLDDTVLNPLNRECLNHNAAWNYLWYGEAGVGRASLFLLEAGEYALESVYIADYSNTWIGLTEATASITVATTDADGTTLASIAEATMTTDGDVGEVTWENTTFELAQATYVKVVILSQTLVDGDGDGVTDEYAPFLLSDDGSDPQGCGTDANGVYSAGSYNWDIEFCASPTADPLPAVFFSEYAEGSSNNKYLEIYNGTGAEISLDDYVILGNYNGNPWSETFTFAAGATLAAGDVYVIANASASDAILALADEALAYADPWYTAAFNGDDVRALALADDPENNIIDIIGTLDFDGDGVEGEGDEDDPGGGFDVAGVSEATKDHTLVRAPGSDGNEGDWAVSAGTTSDDSEYSVEERPTADYTPATLGSHVDCDANALTIYMNDSWGDGWNGNVLTIGEEVFGSDFTTGLADTASACLVDGSYSVTCDGGSYQSEVSWQIVDAAGTVLLEGGAPYSGVLILGESDDVLGCTDPDAENYNPDATVDDGSCYYAGDSCNIAIEYTGDFDGLDPVTGAT</sequence>
<name>A0A382DUG7_9ZZZZ</name>
<accession>A0A382DUG7</accession>
<dbReference type="InterPro" id="IPR001322">
    <property type="entry name" value="Lamin_tail_dom"/>
</dbReference>
<protein>
    <recommendedName>
        <fullName evidence="2">LTD domain-containing protein</fullName>
    </recommendedName>
</protein>
<gene>
    <name evidence="3" type="ORF">METZ01_LOCUS194157</name>
</gene>
<dbReference type="SUPFAM" id="SSF74853">
    <property type="entry name" value="Lamin A/C globular tail domain"/>
    <property type="match status" value="1"/>
</dbReference>
<dbReference type="InterPro" id="IPR036415">
    <property type="entry name" value="Lamin_tail_dom_sf"/>
</dbReference>
<feature type="non-terminal residue" evidence="3">
    <location>
        <position position="558"/>
    </location>
</feature>